<dbReference type="OrthoDB" id="1847170at2759"/>
<dbReference type="SUPFAM" id="SSF48403">
    <property type="entry name" value="Ankyrin repeat"/>
    <property type="match status" value="1"/>
</dbReference>
<feature type="non-terminal residue" evidence="2">
    <location>
        <position position="1"/>
    </location>
</feature>
<protein>
    <submittedName>
        <fullName evidence="2">Protein accelerated cell death</fullName>
    </submittedName>
</protein>
<dbReference type="EMBL" id="JXTC01000112">
    <property type="protein sequence ID" value="PON87824.1"/>
    <property type="molecule type" value="Genomic_DNA"/>
</dbReference>
<dbReference type="PROSITE" id="PS50088">
    <property type="entry name" value="ANK_REPEAT"/>
    <property type="match status" value="1"/>
</dbReference>
<sequence length="104" mass="12145">ILEKQLLRHKNNEGNTALHLALRNRHKNLAMSLFEKDTEVTHYQNYEDKSPLHMAAEVGYSELFGLMAETLLPIPNNDIHRQEIEKYVCRLVRVVICRKNNGTF</sequence>
<comment type="caution">
    <text evidence="2">The sequence shown here is derived from an EMBL/GenBank/DDBJ whole genome shotgun (WGS) entry which is preliminary data.</text>
</comment>
<evidence type="ECO:0000313" key="3">
    <source>
        <dbReference type="Proteomes" id="UP000237000"/>
    </source>
</evidence>
<name>A0A2P5EQI5_TREOI</name>
<dbReference type="PANTHER" id="PTHR24121">
    <property type="entry name" value="NO MECHANORECEPTOR POTENTIAL C, ISOFORM D-RELATED"/>
    <property type="match status" value="1"/>
</dbReference>
<evidence type="ECO:0000256" key="1">
    <source>
        <dbReference type="PROSITE-ProRule" id="PRU00023"/>
    </source>
</evidence>
<gene>
    <name evidence="2" type="ORF">TorRG33x02_163690</name>
</gene>
<dbReference type="InParanoid" id="A0A2P5EQI5"/>
<dbReference type="AlphaFoldDB" id="A0A2P5EQI5"/>
<dbReference type="PANTHER" id="PTHR24121:SF21">
    <property type="entry name" value="ANKYRIN REPEAT FAMILY PROTEIN"/>
    <property type="match status" value="1"/>
</dbReference>
<reference evidence="3" key="1">
    <citation type="submission" date="2016-06" db="EMBL/GenBank/DDBJ databases">
        <title>Parallel loss of symbiosis genes in relatives of nitrogen-fixing non-legume Parasponia.</title>
        <authorList>
            <person name="Van Velzen R."/>
            <person name="Holmer R."/>
            <person name="Bu F."/>
            <person name="Rutten L."/>
            <person name="Van Zeijl A."/>
            <person name="Liu W."/>
            <person name="Santuari L."/>
            <person name="Cao Q."/>
            <person name="Sharma T."/>
            <person name="Shen D."/>
            <person name="Roswanjaya Y."/>
            <person name="Wardhani T."/>
            <person name="Kalhor M.S."/>
            <person name="Jansen J."/>
            <person name="Van den Hoogen J."/>
            <person name="Gungor B."/>
            <person name="Hartog M."/>
            <person name="Hontelez J."/>
            <person name="Verver J."/>
            <person name="Yang W.-C."/>
            <person name="Schijlen E."/>
            <person name="Repin R."/>
            <person name="Schilthuizen M."/>
            <person name="Schranz E."/>
            <person name="Heidstra R."/>
            <person name="Miyata K."/>
            <person name="Fedorova E."/>
            <person name="Kohlen W."/>
            <person name="Bisseling T."/>
            <person name="Smit S."/>
            <person name="Geurts R."/>
        </authorList>
    </citation>
    <scope>NUCLEOTIDE SEQUENCE [LARGE SCALE GENOMIC DNA]</scope>
    <source>
        <strain evidence="3">cv. RG33-2</strain>
    </source>
</reference>
<dbReference type="STRING" id="63057.A0A2P5EQI5"/>
<keyword evidence="3" id="KW-1185">Reference proteome</keyword>
<accession>A0A2P5EQI5</accession>
<feature type="repeat" description="ANK" evidence="1">
    <location>
        <begin position="13"/>
        <end position="45"/>
    </location>
</feature>
<dbReference type="Pfam" id="PF12796">
    <property type="entry name" value="Ank_2"/>
    <property type="match status" value="1"/>
</dbReference>
<dbReference type="InterPro" id="IPR036770">
    <property type="entry name" value="Ankyrin_rpt-contain_sf"/>
</dbReference>
<evidence type="ECO:0000313" key="2">
    <source>
        <dbReference type="EMBL" id="PON87824.1"/>
    </source>
</evidence>
<organism evidence="2 3">
    <name type="scientific">Trema orientale</name>
    <name type="common">Charcoal tree</name>
    <name type="synonym">Celtis orientalis</name>
    <dbReference type="NCBI Taxonomy" id="63057"/>
    <lineage>
        <taxon>Eukaryota</taxon>
        <taxon>Viridiplantae</taxon>
        <taxon>Streptophyta</taxon>
        <taxon>Embryophyta</taxon>
        <taxon>Tracheophyta</taxon>
        <taxon>Spermatophyta</taxon>
        <taxon>Magnoliopsida</taxon>
        <taxon>eudicotyledons</taxon>
        <taxon>Gunneridae</taxon>
        <taxon>Pentapetalae</taxon>
        <taxon>rosids</taxon>
        <taxon>fabids</taxon>
        <taxon>Rosales</taxon>
        <taxon>Cannabaceae</taxon>
        <taxon>Trema</taxon>
    </lineage>
</organism>
<dbReference type="SMART" id="SM00248">
    <property type="entry name" value="ANK"/>
    <property type="match status" value="2"/>
</dbReference>
<dbReference type="Proteomes" id="UP000237000">
    <property type="component" value="Unassembled WGS sequence"/>
</dbReference>
<dbReference type="Gene3D" id="1.25.40.20">
    <property type="entry name" value="Ankyrin repeat-containing domain"/>
    <property type="match status" value="1"/>
</dbReference>
<keyword evidence="1" id="KW-0040">ANK repeat</keyword>
<dbReference type="InterPro" id="IPR002110">
    <property type="entry name" value="Ankyrin_rpt"/>
</dbReference>
<proteinExistence type="predicted"/>